<protein>
    <submittedName>
        <fullName evidence="1">Uncharacterized protein</fullName>
    </submittedName>
</protein>
<evidence type="ECO:0000313" key="1">
    <source>
        <dbReference type="EMBL" id="HGG01941.1"/>
    </source>
</evidence>
<proteinExistence type="predicted"/>
<organism evidence="1">
    <name type="scientific">Planktothricoides sp. SpSt-374</name>
    <dbReference type="NCBI Taxonomy" id="2282167"/>
    <lineage>
        <taxon>Bacteria</taxon>
        <taxon>Bacillati</taxon>
        <taxon>Cyanobacteriota</taxon>
        <taxon>Cyanophyceae</taxon>
        <taxon>Oscillatoriophycideae</taxon>
        <taxon>Oscillatoriales</taxon>
        <taxon>Oscillatoriaceae</taxon>
        <taxon>Planktothricoides</taxon>
    </lineage>
</organism>
<name>A0A7C3ZN92_9CYAN</name>
<gene>
    <name evidence="1" type="ORF">ENR15_15170</name>
</gene>
<comment type="caution">
    <text evidence="1">The sequence shown here is derived from an EMBL/GenBank/DDBJ whole genome shotgun (WGS) entry which is preliminary data.</text>
</comment>
<dbReference type="EMBL" id="DSPX01000153">
    <property type="protein sequence ID" value="HGG01941.1"/>
    <property type="molecule type" value="Genomic_DNA"/>
</dbReference>
<sequence>MTKQYRLKFDTDGLSLKDALRKFGGNKPSEIPFVVRLIENPQSPMALPGKIDLYNHDCLHIILGLGTSIEAEAFIIGFTMGNDIKTNWLHLQVFKLISGWFYPKIYKFHQSHMKEFDLGVDLGRKFKYKNLNAINFHVYEDKLVGEIRHILKINLEEISAILIEKGQVTNLPWKNQSVLAANSD</sequence>
<accession>A0A7C3ZN92</accession>
<reference evidence="1" key="1">
    <citation type="journal article" date="2020" name="mSystems">
        <title>Genome- and Community-Level Interaction Insights into Carbon Utilization and Element Cycling Functions of Hydrothermarchaeota in Hydrothermal Sediment.</title>
        <authorList>
            <person name="Zhou Z."/>
            <person name="Liu Y."/>
            <person name="Xu W."/>
            <person name="Pan J."/>
            <person name="Luo Z.H."/>
            <person name="Li M."/>
        </authorList>
    </citation>
    <scope>NUCLEOTIDE SEQUENCE [LARGE SCALE GENOMIC DNA]</scope>
    <source>
        <strain evidence="1">SpSt-374</strain>
    </source>
</reference>
<dbReference type="AlphaFoldDB" id="A0A7C3ZN92"/>